<sequence>MVCSIPILGIITDHLRSSANIKGKFIQDQLELEKMKHQNYLLETEKLKLELERMQLESSKEEVFKV</sequence>
<proteinExistence type="predicted"/>
<gene>
    <name evidence="1" type="ORF">KHA93_00325</name>
</gene>
<protein>
    <submittedName>
        <fullName evidence="1">Uncharacterized protein</fullName>
    </submittedName>
</protein>
<dbReference type="EMBL" id="JAGYPJ010000001">
    <property type="protein sequence ID" value="MBS4198105.1"/>
    <property type="molecule type" value="Genomic_DNA"/>
</dbReference>
<organism evidence="1 2">
    <name type="scientific">Lederbergia citrisecunda</name>
    <dbReference type="NCBI Taxonomy" id="2833583"/>
    <lineage>
        <taxon>Bacteria</taxon>
        <taxon>Bacillati</taxon>
        <taxon>Bacillota</taxon>
        <taxon>Bacilli</taxon>
        <taxon>Bacillales</taxon>
        <taxon>Bacillaceae</taxon>
        <taxon>Lederbergia</taxon>
    </lineage>
</organism>
<name>A0A942THH1_9BACI</name>
<dbReference type="Proteomes" id="UP000682713">
    <property type="component" value="Unassembled WGS sequence"/>
</dbReference>
<comment type="caution">
    <text evidence="1">The sequence shown here is derived from an EMBL/GenBank/DDBJ whole genome shotgun (WGS) entry which is preliminary data.</text>
</comment>
<reference evidence="1 2" key="1">
    <citation type="submission" date="2021-05" db="EMBL/GenBank/DDBJ databases">
        <title>Novel Bacillus species.</title>
        <authorList>
            <person name="Liu G."/>
        </authorList>
    </citation>
    <scope>NUCLEOTIDE SEQUENCE [LARGE SCALE GENOMIC DNA]</scope>
    <source>
        <strain evidence="1 2">FJAT-49732</strain>
    </source>
</reference>
<keyword evidence="2" id="KW-1185">Reference proteome</keyword>
<evidence type="ECO:0000313" key="1">
    <source>
        <dbReference type="EMBL" id="MBS4198105.1"/>
    </source>
</evidence>
<evidence type="ECO:0000313" key="2">
    <source>
        <dbReference type="Proteomes" id="UP000682713"/>
    </source>
</evidence>
<accession>A0A942THH1</accession>
<dbReference type="AlphaFoldDB" id="A0A942THH1"/>